<name>A0A377ZC17_KLEPN</name>
<keyword evidence="2 11" id="KW-0489">Methyltransferase</keyword>
<keyword evidence="4 11" id="KW-0808">Transferase</keyword>
<evidence type="ECO:0000256" key="5">
    <source>
        <dbReference type="ARBA" id="ARBA00022691"/>
    </source>
</evidence>
<evidence type="ECO:0000259" key="10">
    <source>
        <dbReference type="Pfam" id="PF01266"/>
    </source>
</evidence>
<evidence type="ECO:0000256" key="3">
    <source>
        <dbReference type="ARBA" id="ARBA00022630"/>
    </source>
</evidence>
<dbReference type="Gene3D" id="3.30.9.10">
    <property type="entry name" value="D-Amino Acid Oxidase, subunit A, domain 2"/>
    <property type="match status" value="1"/>
</dbReference>
<dbReference type="AlphaFoldDB" id="A0A377ZC17"/>
<evidence type="ECO:0000256" key="7">
    <source>
        <dbReference type="ARBA" id="ARBA00022827"/>
    </source>
</evidence>
<dbReference type="GO" id="GO:0002098">
    <property type="term" value="P:tRNA wobble uridine modification"/>
    <property type="evidence" value="ECO:0007669"/>
    <property type="project" value="TreeGrafter"/>
</dbReference>
<keyword evidence="5" id="KW-0949">S-adenosyl-L-methionine</keyword>
<evidence type="ECO:0000256" key="9">
    <source>
        <dbReference type="ARBA" id="ARBA00023268"/>
    </source>
</evidence>
<evidence type="ECO:0000256" key="8">
    <source>
        <dbReference type="ARBA" id="ARBA00023002"/>
    </source>
</evidence>
<dbReference type="SUPFAM" id="SSF54373">
    <property type="entry name" value="FAD-linked reductases, C-terminal domain"/>
    <property type="match status" value="1"/>
</dbReference>
<dbReference type="PANTHER" id="PTHR13847:SF283">
    <property type="entry name" value="TRNA 5-METHYLAMINOMETHYL-2-THIOURIDINE BIOSYNTHESIS BIFUNCTIONAL PROTEIN MNMC"/>
    <property type="match status" value="1"/>
</dbReference>
<dbReference type="Pfam" id="PF01266">
    <property type="entry name" value="DAO"/>
    <property type="match status" value="1"/>
</dbReference>
<keyword evidence="8" id="KW-0560">Oxidoreductase</keyword>
<dbReference type="GO" id="GO:0005737">
    <property type="term" value="C:cytoplasm"/>
    <property type="evidence" value="ECO:0007669"/>
    <property type="project" value="TreeGrafter"/>
</dbReference>
<reference evidence="11 12" key="1">
    <citation type="submission" date="2018-06" db="EMBL/GenBank/DDBJ databases">
        <authorList>
            <consortium name="Pathogen Informatics"/>
            <person name="Doyle S."/>
        </authorList>
    </citation>
    <scope>NUCLEOTIDE SEQUENCE [LARGE SCALE GENOMIC DNA]</scope>
    <source>
        <strain evidence="11 12">NCTC9504</strain>
    </source>
</reference>
<dbReference type="SUPFAM" id="SSF51905">
    <property type="entry name" value="FAD/NAD(P)-binding domain"/>
    <property type="match status" value="1"/>
</dbReference>
<evidence type="ECO:0000256" key="2">
    <source>
        <dbReference type="ARBA" id="ARBA00022603"/>
    </source>
</evidence>
<dbReference type="EMBL" id="UGMA01000005">
    <property type="protein sequence ID" value="STU65650.1"/>
    <property type="molecule type" value="Genomic_DNA"/>
</dbReference>
<gene>
    <name evidence="11" type="primary">mnmC_1</name>
    <name evidence="11" type="ORF">NCTC9504_02156</name>
</gene>
<evidence type="ECO:0000256" key="1">
    <source>
        <dbReference type="ARBA" id="ARBA00022490"/>
    </source>
</evidence>
<keyword evidence="7" id="KW-0274">FAD</keyword>
<keyword evidence="6" id="KW-0819">tRNA processing</keyword>
<dbReference type="GO" id="GO:0032259">
    <property type="term" value="P:methylation"/>
    <property type="evidence" value="ECO:0007669"/>
    <property type="project" value="UniProtKB-KW"/>
</dbReference>
<dbReference type="InterPro" id="IPR006076">
    <property type="entry name" value="FAD-dep_OxRdtase"/>
</dbReference>
<proteinExistence type="predicted"/>
<evidence type="ECO:0000256" key="6">
    <source>
        <dbReference type="ARBA" id="ARBA00022694"/>
    </source>
</evidence>
<sequence length="327" mass="35474">MYDALPVMFDHQWCGVTQLGWDEKSAHKIAQMLALNLPPDIACAVTAEQVAGLTGVDTGCGGITYPAGGWLCPQQLTAELLALAATRGLHVHYGYPVETLSAEGDGWLLNQQRYHQAVVLANGHRITGFAQTAQLPVYPVGGQVSHIPTTPRLAALRQVLCYDGYLTPQNPQNQQHCIGASYHRGKTDTTFSEEDQQHNRQRLIDCFPGAEWPQDVDISANDARCGVRCATRDHLPMVGNVPDYAATLTQYASLHEQPDIADSAPAYRNLFMLGALGSRGLCTAPLSAELLAAQMSAEPLPLDSDTLAALNPNRLWVRKLLKGKAVK</sequence>
<keyword evidence="3" id="KW-0285">Flavoprotein</keyword>
<keyword evidence="1" id="KW-0963">Cytoplasm</keyword>
<dbReference type="PANTHER" id="PTHR13847">
    <property type="entry name" value="SARCOSINE DEHYDROGENASE-RELATED"/>
    <property type="match status" value="1"/>
</dbReference>
<evidence type="ECO:0000313" key="11">
    <source>
        <dbReference type="EMBL" id="STU65650.1"/>
    </source>
</evidence>
<organism evidence="11 12">
    <name type="scientific">Klebsiella pneumoniae subsp. pneumoniae</name>
    <dbReference type="NCBI Taxonomy" id="72407"/>
    <lineage>
        <taxon>Bacteria</taxon>
        <taxon>Pseudomonadati</taxon>
        <taxon>Pseudomonadota</taxon>
        <taxon>Gammaproteobacteria</taxon>
        <taxon>Enterobacterales</taxon>
        <taxon>Enterobacteriaceae</taxon>
        <taxon>Klebsiella/Raoultella group</taxon>
        <taxon>Klebsiella</taxon>
        <taxon>Klebsiella pneumoniae complex</taxon>
    </lineage>
</organism>
<accession>A0A377ZC17</accession>
<dbReference type="Gene3D" id="3.50.50.60">
    <property type="entry name" value="FAD/NAD(P)-binding domain"/>
    <property type="match status" value="1"/>
</dbReference>
<dbReference type="InterPro" id="IPR036188">
    <property type="entry name" value="FAD/NAD-bd_sf"/>
</dbReference>
<evidence type="ECO:0000313" key="12">
    <source>
        <dbReference type="Proteomes" id="UP000254020"/>
    </source>
</evidence>
<protein>
    <submittedName>
        <fullName evidence="11">5-methylaminomethyl-2-thiouridine methyltransferase</fullName>
    </submittedName>
</protein>
<dbReference type="GO" id="GO:0004808">
    <property type="term" value="F:tRNA (5-methylaminomethyl-2-thiouridylate)(34)-methyltransferase activity"/>
    <property type="evidence" value="ECO:0007669"/>
    <property type="project" value="TreeGrafter"/>
</dbReference>
<dbReference type="Proteomes" id="UP000254020">
    <property type="component" value="Unassembled WGS sequence"/>
</dbReference>
<keyword evidence="9" id="KW-0511">Multifunctional enzyme</keyword>
<evidence type="ECO:0000256" key="4">
    <source>
        <dbReference type="ARBA" id="ARBA00022679"/>
    </source>
</evidence>
<feature type="domain" description="FAD dependent oxidoreductase" evidence="10">
    <location>
        <begin position="9"/>
        <end position="293"/>
    </location>
</feature>
<dbReference type="GO" id="GO:0016645">
    <property type="term" value="F:oxidoreductase activity, acting on the CH-NH group of donors"/>
    <property type="evidence" value="ECO:0007669"/>
    <property type="project" value="InterPro"/>
</dbReference>
<dbReference type="NCBIfam" id="TIGR03197">
    <property type="entry name" value="MnmC_Cterm"/>
    <property type="match status" value="1"/>
</dbReference>
<dbReference type="InterPro" id="IPR017610">
    <property type="entry name" value="tRNA_S-uridine_synth_MnmC_C"/>
</dbReference>